<gene>
    <name evidence="3" type="ORF">PGLA2088_LOCUS49258</name>
</gene>
<evidence type="ECO:0000259" key="2">
    <source>
        <dbReference type="PROSITE" id="PS50235"/>
    </source>
</evidence>
<dbReference type="GO" id="GO:0005829">
    <property type="term" value="C:cytosol"/>
    <property type="evidence" value="ECO:0007669"/>
    <property type="project" value="TreeGrafter"/>
</dbReference>
<dbReference type="GO" id="GO:0005634">
    <property type="term" value="C:nucleus"/>
    <property type="evidence" value="ECO:0007669"/>
    <property type="project" value="TreeGrafter"/>
</dbReference>
<dbReference type="SUPFAM" id="SSF54001">
    <property type="entry name" value="Cysteine proteinases"/>
    <property type="match status" value="1"/>
</dbReference>
<feature type="domain" description="USP" evidence="2">
    <location>
        <begin position="134"/>
        <end position="442"/>
    </location>
</feature>
<dbReference type="GO" id="GO:0016579">
    <property type="term" value="P:protein deubiquitination"/>
    <property type="evidence" value="ECO:0007669"/>
    <property type="project" value="InterPro"/>
</dbReference>
<dbReference type="InterPro" id="IPR050164">
    <property type="entry name" value="Peptidase_C19"/>
</dbReference>
<proteinExistence type="predicted"/>
<sequence length="1230" mass="137152">KSLTSAAGAAPRLDERPVTRSRTSAARLGASDVSPEEALGFLQAPSFEADVQVPAFYRFADADPCHLQPPVREKGEFSTSASSTGFPNPYVAIDFNDRQGIWNAETSLSKALGEDPAKQCRAAPGDGSEAWAPAGLRNLGCTCYLNSLFQYLFFNLDFRHSLLRASSESKVVAALQQVFALLAEGEGLTVDTEAFVSAARVNALEQADATEFSALLLDWLQRELDAGGCAGGDFIPTLFEGEASQVLTCGEDPTHTSELRERFMELRARLSPVALNLEAAEAASSSTRRASAKKQPGKKVDTMEQEPMDAGISMPSLKSCWTMPVEELEEHFDGMMAAYMDMTIDDAEQEEFSEHPGPSEEPWDVPRAVGPMPAYNEVDHAGVPGCHRTMSFLTRVVEVLTDRVLRARYMEFGETLFKSPFANDRDINTTAPLVNVGFLKQLMKMQGAHEVTIGKFPFVEYLEAIIKNNVEQYAYKECALAQALGVRLRLTGKAPQYPILSLPRIVRNAAFKGTGLVELDLPASHGQQIYKYARQHGLPLDMLEAAFGNHDFLQELCMARLPNTLGKLKKQIAQERSHMVKHCPSKWKEALLQRERWELTLLSVHCQIGERRDLELCESNLPEDTPCRGYLGDSISVIPGPTFDSKEYCNRMALSGIYVTIKAFPTCDAEYFEVFENIKGFPFNKEHLHRDVLRHREAMTNAKARLEAPLVKGKRPPCLHLEFSIALKPYLLLARKPGKEKVLEYFCAKQGVWFGEGGDIQCMGENISDVLHDVFAKRQFGYSQEGDGHKVRLKKGERNLLWSSATFLNPIKALCKELKFDQDVAPLDQDEHLLKVVHFKGKNHMDFSFPPPKIDWESDKEIEQALNIPIQVTTPRLRTTRFVDKAFVEHTNPHRFKVARIINKVMMALDEDGVLSAALEKELTEVIKHEDMLQKVFYEVCTFMDDGDGSTGKGGTLGEEGKKPSELLSNLAYCKHAWVDDFKPSQPLSSNILRNLSGGNFIMAARKGKGGEVFKFHGQLLLACTGVWASDTPFVGADIRRIGGLGFVVRYTKEGDGKNERKKDGGIKSKISSNAYFSAWLYYVRVLWLAHHPFAKEDHCEPQCPNTLALRGKLMHSAGVTDRDVVPDELADTFIKDRLTKWNKSDPIKPSSSAEIDEAFAMFVCSQRIDCDVNTARQILRSKLVAKVFTVPAIKNIRNKSSQNSYAVTDEKVAYTLIPVRARSLDEIFG</sequence>
<dbReference type="PROSITE" id="PS50235">
    <property type="entry name" value="USP_3"/>
    <property type="match status" value="1"/>
</dbReference>
<feature type="non-terminal residue" evidence="3">
    <location>
        <position position="1230"/>
    </location>
</feature>
<dbReference type="InterPro" id="IPR001394">
    <property type="entry name" value="Peptidase_C19_UCH"/>
</dbReference>
<evidence type="ECO:0000313" key="4">
    <source>
        <dbReference type="Proteomes" id="UP000626109"/>
    </source>
</evidence>
<name>A0A813LQI9_POLGL</name>
<dbReference type="EMBL" id="CAJNNW010036965">
    <property type="protein sequence ID" value="CAE8738575.1"/>
    <property type="molecule type" value="Genomic_DNA"/>
</dbReference>
<dbReference type="Pfam" id="PF00443">
    <property type="entry name" value="UCH"/>
    <property type="match status" value="1"/>
</dbReference>
<dbReference type="Proteomes" id="UP000626109">
    <property type="component" value="Unassembled WGS sequence"/>
</dbReference>
<dbReference type="PANTHER" id="PTHR24006">
    <property type="entry name" value="UBIQUITIN CARBOXYL-TERMINAL HYDROLASE"/>
    <property type="match status" value="1"/>
</dbReference>
<comment type="caution">
    <text evidence="3">The sequence shown here is derived from an EMBL/GenBank/DDBJ whole genome shotgun (WGS) entry which is preliminary data.</text>
</comment>
<dbReference type="AlphaFoldDB" id="A0A813LQI9"/>
<organism evidence="3 4">
    <name type="scientific">Polarella glacialis</name>
    <name type="common">Dinoflagellate</name>
    <dbReference type="NCBI Taxonomy" id="89957"/>
    <lineage>
        <taxon>Eukaryota</taxon>
        <taxon>Sar</taxon>
        <taxon>Alveolata</taxon>
        <taxon>Dinophyceae</taxon>
        <taxon>Suessiales</taxon>
        <taxon>Suessiaceae</taxon>
        <taxon>Polarella</taxon>
    </lineage>
</organism>
<feature type="region of interest" description="Disordered" evidence="1">
    <location>
        <begin position="1"/>
        <end position="34"/>
    </location>
</feature>
<dbReference type="GO" id="GO:0004843">
    <property type="term" value="F:cysteine-type deubiquitinase activity"/>
    <property type="evidence" value="ECO:0007669"/>
    <property type="project" value="InterPro"/>
</dbReference>
<dbReference type="InterPro" id="IPR038765">
    <property type="entry name" value="Papain-like_cys_pep_sf"/>
</dbReference>
<evidence type="ECO:0000256" key="1">
    <source>
        <dbReference type="SAM" id="MobiDB-lite"/>
    </source>
</evidence>
<dbReference type="Gene3D" id="3.90.70.10">
    <property type="entry name" value="Cysteine proteinases"/>
    <property type="match status" value="1"/>
</dbReference>
<dbReference type="InterPro" id="IPR028889">
    <property type="entry name" value="USP"/>
</dbReference>
<evidence type="ECO:0000313" key="3">
    <source>
        <dbReference type="EMBL" id="CAE8738575.1"/>
    </source>
</evidence>
<accession>A0A813LQI9</accession>
<protein>
    <recommendedName>
        <fullName evidence="2">USP domain-containing protein</fullName>
    </recommendedName>
</protein>
<feature type="region of interest" description="Disordered" evidence="1">
    <location>
        <begin position="281"/>
        <end position="305"/>
    </location>
</feature>
<reference evidence="3" key="1">
    <citation type="submission" date="2021-02" db="EMBL/GenBank/DDBJ databases">
        <authorList>
            <person name="Dougan E. K."/>
            <person name="Rhodes N."/>
            <person name="Thang M."/>
            <person name="Chan C."/>
        </authorList>
    </citation>
    <scope>NUCLEOTIDE SEQUENCE</scope>
</reference>